<dbReference type="PANTHER" id="PTHR43037:SF5">
    <property type="entry name" value="FERULOYL ESTERASE"/>
    <property type="match status" value="1"/>
</dbReference>
<dbReference type="InterPro" id="IPR008965">
    <property type="entry name" value="CBM2/CBM3_carb-bd_dom_sf"/>
</dbReference>
<dbReference type="PROSITE" id="PS51173">
    <property type="entry name" value="CBM2"/>
    <property type="match status" value="1"/>
</dbReference>
<feature type="signal peptide" evidence="7">
    <location>
        <begin position="1"/>
        <end position="36"/>
    </location>
</feature>
<dbReference type="RefSeq" id="WP_289453871.1">
    <property type="nucleotide sequence ID" value="NZ_JAUCGQ010000001.1"/>
</dbReference>
<name>A0ABT7SDG7_9CELL</name>
<reference evidence="9 10" key="1">
    <citation type="submission" date="2023-06" db="EMBL/GenBank/DDBJ databases">
        <title>Cellulomonas sp. MW4 Whole genome sequence.</title>
        <authorList>
            <person name="Park S."/>
        </authorList>
    </citation>
    <scope>NUCLEOTIDE SEQUENCE [LARGE SCALE GENOMIC DNA]</scope>
    <source>
        <strain evidence="9 10">MW4</strain>
    </source>
</reference>
<dbReference type="PROSITE" id="PS00561">
    <property type="entry name" value="CBM2_A"/>
    <property type="match status" value="1"/>
</dbReference>
<dbReference type="Proteomes" id="UP001529338">
    <property type="component" value="Unassembled WGS sequence"/>
</dbReference>
<dbReference type="InterPro" id="IPR006311">
    <property type="entry name" value="TAT_signal"/>
</dbReference>
<keyword evidence="2" id="KW-0378">Hydrolase</keyword>
<feature type="domain" description="CBM2" evidence="8">
    <location>
        <begin position="352"/>
        <end position="461"/>
    </location>
</feature>
<dbReference type="SUPFAM" id="SSF53474">
    <property type="entry name" value="alpha/beta-Hydrolases"/>
    <property type="match status" value="2"/>
</dbReference>
<dbReference type="Gene3D" id="3.40.50.1820">
    <property type="entry name" value="alpha/beta hydrolase"/>
    <property type="match status" value="1"/>
</dbReference>
<organism evidence="9 10">
    <name type="scientific">Cellulomonas alba</name>
    <dbReference type="NCBI Taxonomy" id="3053467"/>
    <lineage>
        <taxon>Bacteria</taxon>
        <taxon>Bacillati</taxon>
        <taxon>Actinomycetota</taxon>
        <taxon>Actinomycetes</taxon>
        <taxon>Micrococcales</taxon>
        <taxon>Cellulomonadaceae</taxon>
        <taxon>Cellulomonas</taxon>
    </lineage>
</organism>
<keyword evidence="10" id="KW-1185">Reference proteome</keyword>
<dbReference type="InterPro" id="IPR001919">
    <property type="entry name" value="CBD2"/>
</dbReference>
<keyword evidence="5" id="KW-0624">Polysaccharide degradation</keyword>
<feature type="compositionally biased region" description="Pro residues" evidence="6">
    <location>
        <begin position="320"/>
        <end position="336"/>
    </location>
</feature>
<protein>
    <submittedName>
        <fullName evidence="9">PHB depolymerase family esterase</fullName>
    </submittedName>
</protein>
<dbReference type="Pfam" id="PF10503">
    <property type="entry name" value="Esterase_PHB"/>
    <property type="match status" value="1"/>
</dbReference>
<feature type="region of interest" description="Disordered" evidence="6">
    <location>
        <begin position="319"/>
        <end position="340"/>
    </location>
</feature>
<dbReference type="SUPFAM" id="SSF49384">
    <property type="entry name" value="Carbohydrate-binding domain"/>
    <property type="match status" value="1"/>
</dbReference>
<evidence type="ECO:0000256" key="3">
    <source>
        <dbReference type="ARBA" id="ARBA00023001"/>
    </source>
</evidence>
<keyword evidence="1 7" id="KW-0732">Signal</keyword>
<proteinExistence type="predicted"/>
<gene>
    <name evidence="9" type="ORF">QRT04_04685</name>
</gene>
<dbReference type="InterPro" id="IPR018366">
    <property type="entry name" value="CBM2_CS"/>
</dbReference>
<accession>A0ABT7SDG7</accession>
<dbReference type="InterPro" id="IPR050955">
    <property type="entry name" value="Plant_Biomass_Hydrol_Est"/>
</dbReference>
<keyword evidence="3" id="KW-0136">Cellulose degradation</keyword>
<dbReference type="PANTHER" id="PTHR43037">
    <property type="entry name" value="UNNAMED PRODUCT-RELATED"/>
    <property type="match status" value="1"/>
</dbReference>
<evidence type="ECO:0000256" key="5">
    <source>
        <dbReference type="ARBA" id="ARBA00023326"/>
    </source>
</evidence>
<keyword evidence="5" id="KW-0119">Carbohydrate metabolism</keyword>
<dbReference type="Gene3D" id="2.60.40.290">
    <property type="match status" value="1"/>
</dbReference>
<evidence type="ECO:0000256" key="7">
    <source>
        <dbReference type="SAM" id="SignalP"/>
    </source>
</evidence>
<evidence type="ECO:0000259" key="8">
    <source>
        <dbReference type="PROSITE" id="PS51173"/>
    </source>
</evidence>
<dbReference type="PROSITE" id="PS51318">
    <property type="entry name" value="TAT"/>
    <property type="match status" value="1"/>
</dbReference>
<evidence type="ECO:0000256" key="4">
    <source>
        <dbReference type="ARBA" id="ARBA00023295"/>
    </source>
</evidence>
<dbReference type="EMBL" id="JAUCGQ010000001">
    <property type="protein sequence ID" value="MDM7854220.1"/>
    <property type="molecule type" value="Genomic_DNA"/>
</dbReference>
<keyword evidence="4" id="KW-0326">Glycosidase</keyword>
<feature type="chain" id="PRO_5045251187" evidence="7">
    <location>
        <begin position="37"/>
        <end position="461"/>
    </location>
</feature>
<evidence type="ECO:0000256" key="2">
    <source>
        <dbReference type="ARBA" id="ARBA00022801"/>
    </source>
</evidence>
<evidence type="ECO:0000256" key="6">
    <source>
        <dbReference type="SAM" id="MobiDB-lite"/>
    </source>
</evidence>
<dbReference type="SMART" id="SM00637">
    <property type="entry name" value="CBD_II"/>
    <property type="match status" value="1"/>
</dbReference>
<dbReference type="InterPro" id="IPR010126">
    <property type="entry name" value="Esterase_phb"/>
</dbReference>
<evidence type="ECO:0000313" key="9">
    <source>
        <dbReference type="EMBL" id="MDM7854220.1"/>
    </source>
</evidence>
<dbReference type="Pfam" id="PF00553">
    <property type="entry name" value="CBM_2"/>
    <property type="match status" value="1"/>
</dbReference>
<sequence length="461" mass="47183">MTTPSLRRRVVAAGAALAAGLAGLAAAVLGAAPAQAASLTQVTSFGANPGGIGMYLYVPDNVPANAPVLVAIHYCTGTAQAFYQNTPYATLANQYGYIVVYPDASRPGQCFDVSSTPAMTHDGGSDPTSIANMVRYVQQHYSTDRSRVFVTGLSSGAMMTELLLADYPDLFAAGSAYAGVPATCFSTGGAAPGSTGQAGWNSSCSGGTLTRTAQQWGDLARAAYPGWSGTRPRVQLWHGTADTTLSYVNLGEAVKQWTNVLGVGQTPASTEQLSGGITRTRYGATGGQAPVEANSEQGVTHNIAIDAAATLRFFGLDQRPTPPVTTPPVTTPPVTTPPVTTLPVTTPPVTTPPASGAACTVTYQVNQWNTGFTANLTIANTSSQTVNGWRLTFTFPSGQTVTQAWSSTASQSGGAVTLTNAAWNATIAPGASQAIGFNASYSGTNTRPASFALNGTACAVA</sequence>
<evidence type="ECO:0000313" key="10">
    <source>
        <dbReference type="Proteomes" id="UP001529338"/>
    </source>
</evidence>
<evidence type="ECO:0000256" key="1">
    <source>
        <dbReference type="ARBA" id="ARBA00022729"/>
    </source>
</evidence>
<dbReference type="InterPro" id="IPR029058">
    <property type="entry name" value="AB_hydrolase_fold"/>
</dbReference>
<dbReference type="InterPro" id="IPR012291">
    <property type="entry name" value="CBM2_carb-bd_dom_sf"/>
</dbReference>
<dbReference type="NCBIfam" id="TIGR01840">
    <property type="entry name" value="esterase_phb"/>
    <property type="match status" value="1"/>
</dbReference>
<comment type="caution">
    <text evidence="9">The sequence shown here is derived from an EMBL/GenBank/DDBJ whole genome shotgun (WGS) entry which is preliminary data.</text>
</comment>